<feature type="region of interest" description="Disordered" evidence="4">
    <location>
        <begin position="1"/>
        <end position="76"/>
    </location>
</feature>
<dbReference type="PANTHER" id="PTHR40621">
    <property type="entry name" value="TRANSCRIPTION FACTOR KAPC-RELATED"/>
    <property type="match status" value="1"/>
</dbReference>
<evidence type="ECO:0000256" key="2">
    <source>
        <dbReference type="ARBA" id="ARBA00023242"/>
    </source>
</evidence>
<dbReference type="Pfam" id="PF00170">
    <property type="entry name" value="bZIP_1"/>
    <property type="match status" value="1"/>
</dbReference>
<reference evidence="6 7" key="1">
    <citation type="submission" date="2023-08" db="EMBL/GenBank/DDBJ databases">
        <title>Black Yeasts Isolated from many extreme environments.</title>
        <authorList>
            <person name="Coleine C."/>
            <person name="Stajich J.E."/>
            <person name="Selbmann L."/>
        </authorList>
    </citation>
    <scope>NUCLEOTIDE SEQUENCE [LARGE SCALE GENOMIC DNA]</scope>
    <source>
        <strain evidence="6 7">CCFEE 5935</strain>
    </source>
</reference>
<dbReference type="InterPro" id="IPR004827">
    <property type="entry name" value="bZIP"/>
</dbReference>
<evidence type="ECO:0000256" key="3">
    <source>
        <dbReference type="SAM" id="Coils"/>
    </source>
</evidence>
<protein>
    <submittedName>
        <fullName evidence="6">BZIP transcription factor</fullName>
    </submittedName>
</protein>
<dbReference type="RefSeq" id="XP_064661855.1">
    <property type="nucleotide sequence ID" value="XM_064800516.1"/>
</dbReference>
<dbReference type="PROSITE" id="PS50217">
    <property type="entry name" value="BZIP"/>
    <property type="match status" value="1"/>
</dbReference>
<accession>A0AAV9PKF6</accession>
<dbReference type="GO" id="GO:0001228">
    <property type="term" value="F:DNA-binding transcription activator activity, RNA polymerase II-specific"/>
    <property type="evidence" value="ECO:0007669"/>
    <property type="project" value="TreeGrafter"/>
</dbReference>
<dbReference type="GeneID" id="89924606"/>
<dbReference type="InterPro" id="IPR046347">
    <property type="entry name" value="bZIP_sf"/>
</dbReference>
<dbReference type="GO" id="GO:0000976">
    <property type="term" value="F:transcription cis-regulatory region binding"/>
    <property type="evidence" value="ECO:0007669"/>
    <property type="project" value="InterPro"/>
</dbReference>
<dbReference type="Proteomes" id="UP001337655">
    <property type="component" value="Unassembled WGS sequence"/>
</dbReference>
<evidence type="ECO:0000259" key="5">
    <source>
        <dbReference type="PROSITE" id="PS50217"/>
    </source>
</evidence>
<dbReference type="GO" id="GO:0090575">
    <property type="term" value="C:RNA polymerase II transcription regulator complex"/>
    <property type="evidence" value="ECO:0007669"/>
    <property type="project" value="TreeGrafter"/>
</dbReference>
<dbReference type="PANTHER" id="PTHR40621:SF6">
    <property type="entry name" value="AP-1-LIKE TRANSCRIPTION FACTOR YAP1-RELATED"/>
    <property type="match status" value="1"/>
</dbReference>
<evidence type="ECO:0000256" key="1">
    <source>
        <dbReference type="ARBA" id="ARBA00004123"/>
    </source>
</evidence>
<comment type="subcellular location">
    <subcellularLocation>
        <location evidence="1">Nucleus</location>
    </subcellularLocation>
</comment>
<keyword evidence="3" id="KW-0175">Coiled coil</keyword>
<dbReference type="EMBL" id="JAVRRT010000004">
    <property type="protein sequence ID" value="KAK5173137.1"/>
    <property type="molecule type" value="Genomic_DNA"/>
</dbReference>
<feature type="domain" description="BZIP" evidence="5">
    <location>
        <begin position="61"/>
        <end position="124"/>
    </location>
</feature>
<feature type="coiled-coil region" evidence="3">
    <location>
        <begin position="79"/>
        <end position="113"/>
    </location>
</feature>
<sequence length="172" mass="19549">MVGSFGRFSPHDELSDLFGPSSGEFQAMSASPNSMFDDERAPDRRDSGYTPPTSGQDSKELARQHKRKEQNRTAQRLYRERKVQRITDLEEDIKRLQGKLSVLQEDNRKLKLEVCRIRTENDVFRNKMSSGQQIDGLSGKPDSAAKQGQPRKGIMLKDVLTVYGGLYQEGLR</sequence>
<keyword evidence="7" id="KW-1185">Reference proteome</keyword>
<gene>
    <name evidence="6" type="primary">FCR3</name>
    <name evidence="6" type="ORF">LTR77_003259</name>
</gene>
<feature type="region of interest" description="Disordered" evidence="4">
    <location>
        <begin position="128"/>
        <end position="150"/>
    </location>
</feature>
<proteinExistence type="predicted"/>
<evidence type="ECO:0000313" key="6">
    <source>
        <dbReference type="EMBL" id="KAK5173137.1"/>
    </source>
</evidence>
<name>A0AAV9PKF6_9PEZI</name>
<comment type="caution">
    <text evidence="6">The sequence shown here is derived from an EMBL/GenBank/DDBJ whole genome shotgun (WGS) entry which is preliminary data.</text>
</comment>
<keyword evidence="2" id="KW-0539">Nucleus</keyword>
<feature type="compositionally biased region" description="Basic and acidic residues" evidence="4">
    <location>
        <begin position="37"/>
        <end position="47"/>
    </location>
</feature>
<dbReference type="SMART" id="SM00338">
    <property type="entry name" value="BRLZ"/>
    <property type="match status" value="1"/>
</dbReference>
<dbReference type="InterPro" id="IPR050936">
    <property type="entry name" value="AP-1-like"/>
</dbReference>
<organism evidence="6 7">
    <name type="scientific">Saxophila tyrrhenica</name>
    <dbReference type="NCBI Taxonomy" id="1690608"/>
    <lineage>
        <taxon>Eukaryota</taxon>
        <taxon>Fungi</taxon>
        <taxon>Dikarya</taxon>
        <taxon>Ascomycota</taxon>
        <taxon>Pezizomycotina</taxon>
        <taxon>Dothideomycetes</taxon>
        <taxon>Dothideomycetidae</taxon>
        <taxon>Mycosphaerellales</taxon>
        <taxon>Extremaceae</taxon>
        <taxon>Saxophila</taxon>
    </lineage>
</organism>
<dbReference type="AlphaFoldDB" id="A0AAV9PKF6"/>
<dbReference type="SUPFAM" id="SSF57959">
    <property type="entry name" value="Leucine zipper domain"/>
    <property type="match status" value="1"/>
</dbReference>
<dbReference type="Gene3D" id="1.20.5.170">
    <property type="match status" value="1"/>
</dbReference>
<evidence type="ECO:0000313" key="7">
    <source>
        <dbReference type="Proteomes" id="UP001337655"/>
    </source>
</evidence>
<evidence type="ECO:0000256" key="4">
    <source>
        <dbReference type="SAM" id="MobiDB-lite"/>
    </source>
</evidence>
<dbReference type="CDD" id="cd14688">
    <property type="entry name" value="bZIP_YAP"/>
    <property type="match status" value="1"/>
</dbReference>